<dbReference type="AlphaFoldDB" id="A0A397VDH1"/>
<comment type="caution">
    <text evidence="2">The sequence shown here is derived from an EMBL/GenBank/DDBJ whole genome shotgun (WGS) entry which is preliminary data.</text>
</comment>
<gene>
    <name evidence="2" type="ORF">C2G38_2036441</name>
</gene>
<name>A0A397VDH1_9GLOM</name>
<organism evidence="2 3">
    <name type="scientific">Gigaspora rosea</name>
    <dbReference type="NCBI Taxonomy" id="44941"/>
    <lineage>
        <taxon>Eukaryota</taxon>
        <taxon>Fungi</taxon>
        <taxon>Fungi incertae sedis</taxon>
        <taxon>Mucoromycota</taxon>
        <taxon>Glomeromycotina</taxon>
        <taxon>Glomeromycetes</taxon>
        <taxon>Diversisporales</taxon>
        <taxon>Gigasporaceae</taxon>
        <taxon>Gigaspora</taxon>
    </lineage>
</organism>
<dbReference type="STRING" id="44941.A0A397VDH1"/>
<reference evidence="2 3" key="1">
    <citation type="submission" date="2018-06" db="EMBL/GenBank/DDBJ databases">
        <title>Comparative genomics reveals the genomic features of Rhizophagus irregularis, R. cerebriforme, R. diaphanum and Gigaspora rosea, and their symbiotic lifestyle signature.</title>
        <authorList>
            <person name="Morin E."/>
            <person name="San Clemente H."/>
            <person name="Chen E.C.H."/>
            <person name="De La Providencia I."/>
            <person name="Hainaut M."/>
            <person name="Kuo A."/>
            <person name="Kohler A."/>
            <person name="Murat C."/>
            <person name="Tang N."/>
            <person name="Roy S."/>
            <person name="Loubradou J."/>
            <person name="Henrissat B."/>
            <person name="Grigoriev I.V."/>
            <person name="Corradi N."/>
            <person name="Roux C."/>
            <person name="Martin F.M."/>
        </authorList>
    </citation>
    <scope>NUCLEOTIDE SEQUENCE [LARGE SCALE GENOMIC DNA]</scope>
    <source>
        <strain evidence="2 3">DAOM 194757</strain>
    </source>
</reference>
<dbReference type="PANTHER" id="PTHR44329">
    <property type="entry name" value="SERINE/THREONINE-PROTEIN KINASE TNNI3K-RELATED"/>
    <property type="match status" value="1"/>
</dbReference>
<evidence type="ECO:0000313" key="2">
    <source>
        <dbReference type="EMBL" id="RIB19009.1"/>
    </source>
</evidence>
<dbReference type="InterPro" id="IPR051681">
    <property type="entry name" value="Ser/Thr_Kinases-Pseudokinases"/>
</dbReference>
<dbReference type="PROSITE" id="PS50011">
    <property type="entry name" value="PROTEIN_KINASE_DOM"/>
    <property type="match status" value="1"/>
</dbReference>
<proteinExistence type="predicted"/>
<dbReference type="EMBL" id="QKWP01000502">
    <property type="protein sequence ID" value="RIB19009.1"/>
    <property type="molecule type" value="Genomic_DNA"/>
</dbReference>
<keyword evidence="2" id="KW-0418">Kinase</keyword>
<dbReference type="Pfam" id="PF07714">
    <property type="entry name" value="PK_Tyr_Ser-Thr"/>
    <property type="match status" value="1"/>
</dbReference>
<dbReference type="GO" id="GO:0005524">
    <property type="term" value="F:ATP binding"/>
    <property type="evidence" value="ECO:0007669"/>
    <property type="project" value="InterPro"/>
</dbReference>
<sequence length="252" mass="28980">MIVFQYANKGSLHKFLSLNFRVLNWKIKLKQLVDISKNLIKVHDAEYFHGDFHSGNILQNQYINGDLISYIADLGLSRKKDESYLEDGIYGVLPYVAPEVLNKQSYTIASDIYSFGIIMTEISTGRPPHYDIEYNETLAIKIFNGLRPEFAEGTPECYINLANQCMDDNPSNRPSASYVYNELTRWYNIVDCNIAKDEKELIILKAFQSANTIIPTLTTKSPICSEDKLTRKKLKYFKNYQVNFNKIPSLDS</sequence>
<dbReference type="Proteomes" id="UP000266673">
    <property type="component" value="Unassembled WGS sequence"/>
</dbReference>
<keyword evidence="2" id="KW-0808">Transferase</keyword>
<keyword evidence="3" id="KW-1185">Reference proteome</keyword>
<dbReference type="GO" id="GO:0004674">
    <property type="term" value="F:protein serine/threonine kinase activity"/>
    <property type="evidence" value="ECO:0007669"/>
    <property type="project" value="TreeGrafter"/>
</dbReference>
<dbReference type="InterPro" id="IPR001245">
    <property type="entry name" value="Ser-Thr/Tyr_kinase_cat_dom"/>
</dbReference>
<evidence type="ECO:0000313" key="3">
    <source>
        <dbReference type="Proteomes" id="UP000266673"/>
    </source>
</evidence>
<evidence type="ECO:0000259" key="1">
    <source>
        <dbReference type="PROSITE" id="PS50011"/>
    </source>
</evidence>
<feature type="domain" description="Protein kinase" evidence="1">
    <location>
        <begin position="1"/>
        <end position="187"/>
    </location>
</feature>
<dbReference type="InterPro" id="IPR011009">
    <property type="entry name" value="Kinase-like_dom_sf"/>
</dbReference>
<dbReference type="InterPro" id="IPR000719">
    <property type="entry name" value="Prot_kinase_dom"/>
</dbReference>
<dbReference type="OrthoDB" id="3248549at2759"/>
<accession>A0A397VDH1</accession>
<protein>
    <submittedName>
        <fullName evidence="2">Kinase-like domain-containing protein</fullName>
    </submittedName>
</protein>
<dbReference type="SUPFAM" id="SSF56112">
    <property type="entry name" value="Protein kinase-like (PK-like)"/>
    <property type="match status" value="1"/>
</dbReference>
<dbReference type="Gene3D" id="1.10.510.10">
    <property type="entry name" value="Transferase(Phosphotransferase) domain 1"/>
    <property type="match status" value="1"/>
</dbReference>